<evidence type="ECO:0000256" key="4">
    <source>
        <dbReference type="ARBA" id="ARBA00022989"/>
    </source>
</evidence>
<reference evidence="8" key="1">
    <citation type="submission" date="2017-02" db="EMBL/GenBank/DDBJ databases">
        <authorList>
            <person name="Varghese N."/>
            <person name="Submissions S."/>
        </authorList>
    </citation>
    <scope>NUCLEOTIDE SEQUENCE [LARGE SCALE GENOMIC DNA]</scope>
    <source>
        <strain evidence="8">ATCC 35199</strain>
    </source>
</reference>
<organism evidence="7 8">
    <name type="scientific">Acetoanaerobium noterae</name>
    <dbReference type="NCBI Taxonomy" id="745369"/>
    <lineage>
        <taxon>Bacteria</taxon>
        <taxon>Bacillati</taxon>
        <taxon>Bacillota</taxon>
        <taxon>Clostridia</taxon>
        <taxon>Peptostreptococcales</taxon>
        <taxon>Filifactoraceae</taxon>
        <taxon>Acetoanaerobium</taxon>
    </lineage>
</organism>
<feature type="transmembrane region" description="Helical" evidence="6">
    <location>
        <begin position="63"/>
        <end position="85"/>
    </location>
</feature>
<keyword evidence="8" id="KW-1185">Reference proteome</keyword>
<dbReference type="InterPro" id="IPR052770">
    <property type="entry name" value="Cobalt_transport_CbiQ"/>
</dbReference>
<evidence type="ECO:0000256" key="6">
    <source>
        <dbReference type="SAM" id="Phobius"/>
    </source>
</evidence>
<dbReference type="InterPro" id="IPR003339">
    <property type="entry name" value="ABC/ECF_trnsptr_transmembrane"/>
</dbReference>
<dbReference type="Proteomes" id="UP000243406">
    <property type="component" value="Unassembled WGS sequence"/>
</dbReference>
<sequence length="234" mass="27152">MLIIDKFAYTNNLKDLSPKKKFGYSMGLLLASLINKEPLIFIAIIAFAFAGTVFWAKIPLGKYLKMLTVPFAFLFTSILAIVFSFSQDQSVFIWSVNLKVFYVGVTELGLNNALILFLRAMSALGCLYFLTLTTPMDQQLYIMRKLHLPAYFLDLYALTYRFIFILLDESIEIYRAQELRFGYNNLKNSYSSLSILIRVLFERVMNRYQDMEIALDSKLYTGDFHMEKQEEQDA</sequence>
<keyword evidence="4 6" id="KW-1133">Transmembrane helix</keyword>
<keyword evidence="5 6" id="KW-0472">Membrane</keyword>
<accession>A0A1T5AVY4</accession>
<dbReference type="Pfam" id="PF02361">
    <property type="entry name" value="CbiQ"/>
    <property type="match status" value="1"/>
</dbReference>
<evidence type="ECO:0000313" key="7">
    <source>
        <dbReference type="EMBL" id="SKB39142.1"/>
    </source>
</evidence>
<gene>
    <name evidence="7" type="ORF">SAMN02745120_1222</name>
</gene>
<dbReference type="PANTHER" id="PTHR43723">
    <property type="entry name" value="COBALT TRANSPORT PROTEIN CBIQ"/>
    <property type="match status" value="1"/>
</dbReference>
<dbReference type="GO" id="GO:0043190">
    <property type="term" value="C:ATP-binding cassette (ABC) transporter complex"/>
    <property type="evidence" value="ECO:0007669"/>
    <property type="project" value="InterPro"/>
</dbReference>
<comment type="subcellular location">
    <subcellularLocation>
        <location evidence="1">Cell membrane</location>
        <topology evidence="1">Multi-pass membrane protein</topology>
    </subcellularLocation>
</comment>
<feature type="transmembrane region" description="Helical" evidence="6">
    <location>
        <begin position="117"/>
        <end position="136"/>
    </location>
</feature>
<feature type="transmembrane region" description="Helical" evidence="6">
    <location>
        <begin position="38"/>
        <end position="56"/>
    </location>
</feature>
<dbReference type="InterPro" id="IPR012809">
    <property type="entry name" value="ECF_CbiQ"/>
</dbReference>
<protein>
    <submittedName>
        <fullName evidence="7">Cobalt/nickel transport system permease protein</fullName>
    </submittedName>
</protein>
<keyword evidence="2" id="KW-1003">Cell membrane</keyword>
<dbReference type="PANTHER" id="PTHR43723:SF1">
    <property type="entry name" value="COBALT TRANSPORT PROTEIN CBIQ"/>
    <property type="match status" value="1"/>
</dbReference>
<dbReference type="NCBIfam" id="TIGR02454">
    <property type="entry name" value="ECF_T_CbiQ"/>
    <property type="match status" value="1"/>
</dbReference>
<keyword evidence="3 6" id="KW-0812">Transmembrane</keyword>
<dbReference type="CDD" id="cd16914">
    <property type="entry name" value="EcfT"/>
    <property type="match status" value="1"/>
</dbReference>
<proteinExistence type="predicted"/>
<dbReference type="GO" id="GO:0006824">
    <property type="term" value="P:cobalt ion transport"/>
    <property type="evidence" value="ECO:0007669"/>
    <property type="project" value="InterPro"/>
</dbReference>
<evidence type="ECO:0000256" key="3">
    <source>
        <dbReference type="ARBA" id="ARBA00022692"/>
    </source>
</evidence>
<dbReference type="EMBL" id="FUYN01000002">
    <property type="protein sequence ID" value="SKB39142.1"/>
    <property type="molecule type" value="Genomic_DNA"/>
</dbReference>
<dbReference type="RefSeq" id="WP_079589123.1">
    <property type="nucleotide sequence ID" value="NZ_FUYN01000002.1"/>
</dbReference>
<evidence type="ECO:0000256" key="5">
    <source>
        <dbReference type="ARBA" id="ARBA00023136"/>
    </source>
</evidence>
<dbReference type="OrthoDB" id="9815246at2"/>
<feature type="transmembrane region" description="Helical" evidence="6">
    <location>
        <begin position="148"/>
        <end position="167"/>
    </location>
</feature>
<evidence type="ECO:0000256" key="1">
    <source>
        <dbReference type="ARBA" id="ARBA00004651"/>
    </source>
</evidence>
<dbReference type="AlphaFoldDB" id="A0A1T5AVY4"/>
<evidence type="ECO:0000256" key="2">
    <source>
        <dbReference type="ARBA" id="ARBA00022475"/>
    </source>
</evidence>
<evidence type="ECO:0000313" key="8">
    <source>
        <dbReference type="Proteomes" id="UP000243406"/>
    </source>
</evidence>
<name>A0A1T5AVY4_9FIRM</name>